<evidence type="ECO:0000313" key="2">
    <source>
        <dbReference type="EMBL" id="GFS65855.1"/>
    </source>
</evidence>
<name>A0A8X6MK92_9ARAC</name>
<gene>
    <name evidence="2" type="ORF">TNIN_210991</name>
</gene>
<organism evidence="2 3">
    <name type="scientific">Trichonephila inaurata madagascariensis</name>
    <dbReference type="NCBI Taxonomy" id="2747483"/>
    <lineage>
        <taxon>Eukaryota</taxon>
        <taxon>Metazoa</taxon>
        <taxon>Ecdysozoa</taxon>
        <taxon>Arthropoda</taxon>
        <taxon>Chelicerata</taxon>
        <taxon>Arachnida</taxon>
        <taxon>Araneae</taxon>
        <taxon>Araneomorphae</taxon>
        <taxon>Entelegynae</taxon>
        <taxon>Araneoidea</taxon>
        <taxon>Nephilidae</taxon>
        <taxon>Trichonephila</taxon>
        <taxon>Trichonephila inaurata</taxon>
    </lineage>
</organism>
<dbReference type="AlphaFoldDB" id="A0A8X6MK92"/>
<evidence type="ECO:0000256" key="1">
    <source>
        <dbReference type="SAM" id="Phobius"/>
    </source>
</evidence>
<keyword evidence="1" id="KW-0472">Membrane</keyword>
<keyword evidence="1" id="KW-1133">Transmembrane helix</keyword>
<feature type="transmembrane region" description="Helical" evidence="1">
    <location>
        <begin position="68"/>
        <end position="90"/>
    </location>
</feature>
<evidence type="ECO:0000313" key="3">
    <source>
        <dbReference type="Proteomes" id="UP000886998"/>
    </source>
</evidence>
<accession>A0A8X6MK92</accession>
<reference evidence="2" key="1">
    <citation type="submission" date="2020-08" db="EMBL/GenBank/DDBJ databases">
        <title>Multicomponent nature underlies the extraordinary mechanical properties of spider dragline silk.</title>
        <authorList>
            <person name="Kono N."/>
            <person name="Nakamura H."/>
            <person name="Mori M."/>
            <person name="Yoshida Y."/>
            <person name="Ohtoshi R."/>
            <person name="Malay A.D."/>
            <person name="Moran D.A.P."/>
            <person name="Tomita M."/>
            <person name="Numata K."/>
            <person name="Arakawa K."/>
        </authorList>
    </citation>
    <scope>NUCLEOTIDE SEQUENCE</scope>
</reference>
<sequence>MKRKCNGHVSVIASSVLDVHDTHRVGIMDQKYCRGTIHPFLLSKQQEVGTLWEERFYQLKTKEKNWKIGSPCIALCSVSAQGVIFGTFIAPRTYQRSTLF</sequence>
<protein>
    <submittedName>
        <fullName evidence="2">Uncharacterized protein</fullName>
    </submittedName>
</protein>
<dbReference type="Proteomes" id="UP000886998">
    <property type="component" value="Unassembled WGS sequence"/>
</dbReference>
<keyword evidence="3" id="KW-1185">Reference proteome</keyword>
<dbReference type="EMBL" id="BMAV01028201">
    <property type="protein sequence ID" value="GFS65855.1"/>
    <property type="molecule type" value="Genomic_DNA"/>
</dbReference>
<proteinExistence type="predicted"/>
<keyword evidence="1" id="KW-0812">Transmembrane</keyword>
<comment type="caution">
    <text evidence="2">The sequence shown here is derived from an EMBL/GenBank/DDBJ whole genome shotgun (WGS) entry which is preliminary data.</text>
</comment>